<dbReference type="RefSeq" id="WP_132282112.1">
    <property type="nucleotide sequence ID" value="NZ_SMGQ01000012.1"/>
</dbReference>
<dbReference type="AlphaFoldDB" id="A0A4R1MKE0"/>
<organism evidence="1 2">
    <name type="scientific">Natranaerovirga hydrolytica</name>
    <dbReference type="NCBI Taxonomy" id="680378"/>
    <lineage>
        <taxon>Bacteria</taxon>
        <taxon>Bacillati</taxon>
        <taxon>Bacillota</taxon>
        <taxon>Clostridia</taxon>
        <taxon>Lachnospirales</taxon>
        <taxon>Natranaerovirgaceae</taxon>
        <taxon>Natranaerovirga</taxon>
    </lineage>
</organism>
<dbReference type="OrthoDB" id="1738938at2"/>
<evidence type="ECO:0000313" key="2">
    <source>
        <dbReference type="Proteomes" id="UP000294545"/>
    </source>
</evidence>
<accession>A0A4R1MKE0</accession>
<reference evidence="1 2" key="1">
    <citation type="submission" date="2019-03" db="EMBL/GenBank/DDBJ databases">
        <title>Genomic Encyclopedia of Type Strains, Phase IV (KMG-IV): sequencing the most valuable type-strain genomes for metagenomic binning, comparative biology and taxonomic classification.</title>
        <authorList>
            <person name="Goeker M."/>
        </authorList>
    </citation>
    <scope>NUCLEOTIDE SEQUENCE [LARGE SCALE GENOMIC DNA]</scope>
    <source>
        <strain evidence="1 2">DSM 24176</strain>
    </source>
</reference>
<protein>
    <submittedName>
        <fullName evidence="1">Uncharacterized protein</fullName>
    </submittedName>
</protein>
<name>A0A4R1MKE0_9FIRM</name>
<comment type="caution">
    <text evidence="1">The sequence shown here is derived from an EMBL/GenBank/DDBJ whole genome shotgun (WGS) entry which is preliminary data.</text>
</comment>
<dbReference type="Proteomes" id="UP000294545">
    <property type="component" value="Unassembled WGS sequence"/>
</dbReference>
<dbReference type="EMBL" id="SMGQ01000012">
    <property type="protein sequence ID" value="TCK93196.1"/>
    <property type="molecule type" value="Genomic_DNA"/>
</dbReference>
<sequence length="245" mass="28329">MNIKIKKLIIGLLIITLVSPLAVLMLNGTFIRTYAEDPRPKSDFYAYYNISESQRDYIKDLIEMGYPLEKIQVGYAFIYDRFGKLEHLKSILEKESQGESWASVFEAYDLTYGIFQPTSFDSDSLDTLMQSHLSSDEIMIIDRIAFASEEAFDVLMIQVMEGTSFEEIIDALELVGHIKLYPRVQVTEEVLNHYQNQYALEDMQIIEAMVIAEKLDLNEKNILESTAQGMTEYEILGYYLQEIFE</sequence>
<keyword evidence="2" id="KW-1185">Reference proteome</keyword>
<evidence type="ECO:0000313" key="1">
    <source>
        <dbReference type="EMBL" id="TCK93196.1"/>
    </source>
</evidence>
<proteinExistence type="predicted"/>
<gene>
    <name evidence="1" type="ORF">EDC19_1385</name>
</gene>